<dbReference type="KEGG" id="halu:HUG12_17490"/>
<dbReference type="EMBL" id="CP058579">
    <property type="protein sequence ID" value="QLG63426.1"/>
    <property type="molecule type" value="Genomic_DNA"/>
</dbReference>
<accession>A0A7D5LC55</accession>
<organism evidence="2 3">
    <name type="scientific">Halorarum salinum</name>
    <dbReference type="NCBI Taxonomy" id="2743089"/>
    <lineage>
        <taxon>Archaea</taxon>
        <taxon>Methanobacteriati</taxon>
        <taxon>Methanobacteriota</taxon>
        <taxon>Stenosarchaea group</taxon>
        <taxon>Halobacteria</taxon>
        <taxon>Halobacteriales</taxon>
        <taxon>Haloferacaceae</taxon>
        <taxon>Halorarum</taxon>
    </lineage>
</organism>
<dbReference type="RefSeq" id="WP_179270010.1">
    <property type="nucleotide sequence ID" value="NZ_CP058579.1"/>
</dbReference>
<dbReference type="Gene3D" id="3.10.180.10">
    <property type="entry name" value="2,3-Dihydroxybiphenyl 1,2-Dioxygenase, domain 1"/>
    <property type="match status" value="2"/>
</dbReference>
<dbReference type="OrthoDB" id="304574at2157"/>
<gene>
    <name evidence="2" type="ORF">HUG12_17490</name>
</gene>
<protein>
    <submittedName>
        <fullName evidence="2">Fosmidomycin resistance protein</fullName>
    </submittedName>
</protein>
<dbReference type="InterPro" id="IPR037523">
    <property type="entry name" value="VOC_core"/>
</dbReference>
<dbReference type="SUPFAM" id="SSF54593">
    <property type="entry name" value="Glyoxalase/Bleomycin resistance protein/Dihydroxybiphenyl dioxygenase"/>
    <property type="match status" value="2"/>
</dbReference>
<sequence>MNRTPALAHLALEVCDLDRAARFYADRLGLTPGRRNGTELAFDVGGTDLVCRRPDSVPRGGLHVHFAFETPGSEYDAWRARFPDAEEVEFGSFRSVYPFDEDGHCAEIGGLADGGEGIVGVFEVVLEVANVDAAERSYRALGFEPVDRGVERRRVRLRGPAAPDVEGDDATGDGPRPFDLELWEPQLGLAGARGGVHVDLGIRVADPAAAAERAFGDLPSVRTLEREDGRVELYDPDGHHLVLIPA</sequence>
<dbReference type="GeneID" id="56039291"/>
<reference evidence="2 3" key="1">
    <citation type="submission" date="2020-06" db="EMBL/GenBank/DDBJ databases">
        <title>NJ-3-1, isolated from saline soil.</title>
        <authorList>
            <person name="Cui H.L."/>
            <person name="Shi X."/>
        </authorList>
    </citation>
    <scope>NUCLEOTIDE SEQUENCE [LARGE SCALE GENOMIC DNA]</scope>
    <source>
        <strain evidence="2 3">NJ-3-1</strain>
    </source>
</reference>
<name>A0A7D5LC55_9EURY</name>
<dbReference type="InterPro" id="IPR029068">
    <property type="entry name" value="Glyas_Bleomycin-R_OHBP_Dase"/>
</dbReference>
<proteinExistence type="predicted"/>
<dbReference type="AlphaFoldDB" id="A0A7D5LC55"/>
<feature type="domain" description="VOC" evidence="1">
    <location>
        <begin position="6"/>
        <end position="111"/>
    </location>
</feature>
<evidence type="ECO:0000313" key="3">
    <source>
        <dbReference type="Proteomes" id="UP000509626"/>
    </source>
</evidence>
<evidence type="ECO:0000259" key="1">
    <source>
        <dbReference type="PROSITE" id="PS51819"/>
    </source>
</evidence>
<keyword evidence="3" id="KW-1185">Reference proteome</keyword>
<dbReference type="PROSITE" id="PS51819">
    <property type="entry name" value="VOC"/>
    <property type="match status" value="2"/>
</dbReference>
<dbReference type="Proteomes" id="UP000509626">
    <property type="component" value="Chromosome"/>
</dbReference>
<evidence type="ECO:0000313" key="2">
    <source>
        <dbReference type="EMBL" id="QLG63426.1"/>
    </source>
</evidence>
<dbReference type="InterPro" id="IPR004360">
    <property type="entry name" value="Glyas_Fos-R_dOase_dom"/>
</dbReference>
<dbReference type="Pfam" id="PF00903">
    <property type="entry name" value="Glyoxalase"/>
    <property type="match status" value="1"/>
</dbReference>
<feature type="domain" description="VOC" evidence="1">
    <location>
        <begin position="120"/>
        <end position="246"/>
    </location>
</feature>